<dbReference type="KEGG" id="vg:41701762"/>
<dbReference type="InterPro" id="IPR052580">
    <property type="entry name" value="Lipid_Hydrolase"/>
</dbReference>
<dbReference type="PROSITE" id="PS51635">
    <property type="entry name" value="PNPLA"/>
    <property type="match status" value="1"/>
</dbReference>
<name>A0A2I7G2V8_9VIRU</name>
<feature type="active site" description="Nucleophile" evidence="2">
    <location>
        <position position="146"/>
    </location>
</feature>
<feature type="short sequence motif" description="GXSXG" evidence="2">
    <location>
        <begin position="144"/>
        <end position="148"/>
    </location>
</feature>
<dbReference type="Pfam" id="PF01734">
    <property type="entry name" value="Patatin"/>
    <property type="match status" value="1"/>
</dbReference>
<feature type="region of interest" description="Disordered" evidence="3">
    <location>
        <begin position="448"/>
        <end position="496"/>
    </location>
</feature>
<feature type="active site" description="Proton acceptor" evidence="2">
    <location>
        <position position="321"/>
    </location>
</feature>
<feature type="compositionally biased region" description="Polar residues" evidence="3">
    <location>
        <begin position="448"/>
        <end position="457"/>
    </location>
</feature>
<dbReference type="GO" id="GO:0016042">
    <property type="term" value="P:lipid catabolic process"/>
    <property type="evidence" value="ECO:0007669"/>
    <property type="project" value="UniProtKB-UniRule"/>
</dbReference>
<feature type="compositionally biased region" description="Acidic residues" evidence="3">
    <location>
        <begin position="31"/>
        <end position="52"/>
    </location>
</feature>
<dbReference type="OrthoDB" id="18273at10239"/>
<evidence type="ECO:0000259" key="4">
    <source>
        <dbReference type="PROSITE" id="PS51635"/>
    </source>
</evidence>
<comment type="caution">
    <text evidence="2">Lacks conserved residue(s) required for the propagation of feature annotation.</text>
</comment>
<keyword evidence="2" id="KW-0378">Hydrolase</keyword>
<dbReference type="InterPro" id="IPR002641">
    <property type="entry name" value="PNPLA_dom"/>
</dbReference>
<organism evidence="5">
    <name type="scientific">Esparto virus</name>
    <dbReference type="NCBI Taxonomy" id="2072209"/>
    <lineage>
        <taxon>Viruses</taxon>
        <taxon>Viruses incertae sedis</taxon>
        <taxon>Naldaviricetes</taxon>
        <taxon>Lefavirales</taxon>
        <taxon>Nudiviridae</taxon>
        <taxon>Alphanudivirus</taxon>
        <taxon>Alphanudivirus tertidromelanogasteris</taxon>
    </lineage>
</organism>
<dbReference type="Proteomes" id="UP000290737">
    <property type="component" value="Genome"/>
</dbReference>
<evidence type="ECO:0000256" key="1">
    <source>
        <dbReference type="ARBA" id="ARBA00023098"/>
    </source>
</evidence>
<feature type="compositionally biased region" description="Basic residues" evidence="3">
    <location>
        <begin position="478"/>
        <end position="490"/>
    </location>
</feature>
<dbReference type="PANTHER" id="PTHR46394:SF1">
    <property type="entry name" value="PNPLA DOMAIN-CONTAINING PROTEIN"/>
    <property type="match status" value="1"/>
</dbReference>
<dbReference type="InterPro" id="IPR016035">
    <property type="entry name" value="Acyl_Trfase/lysoPLipase"/>
</dbReference>
<feature type="compositionally biased region" description="Polar residues" evidence="3">
    <location>
        <begin position="394"/>
        <end position="408"/>
    </location>
</feature>
<dbReference type="RefSeq" id="YP_009551737.1">
    <property type="nucleotide sequence ID" value="NC_040536.1"/>
</dbReference>
<evidence type="ECO:0000256" key="3">
    <source>
        <dbReference type="SAM" id="MobiDB-lite"/>
    </source>
</evidence>
<evidence type="ECO:0000313" key="6">
    <source>
        <dbReference type="Proteomes" id="UP000290737"/>
    </source>
</evidence>
<dbReference type="GeneID" id="41701762"/>
<dbReference type="Gene3D" id="3.40.1090.10">
    <property type="entry name" value="Cytosolic phospholipase A2 catalytic domain"/>
    <property type="match status" value="1"/>
</dbReference>
<feature type="region of interest" description="Disordered" evidence="3">
    <location>
        <begin position="28"/>
        <end position="52"/>
    </location>
</feature>
<keyword evidence="6" id="KW-1185">Reference proteome</keyword>
<dbReference type="PANTHER" id="PTHR46394">
    <property type="entry name" value="ANNEXIN"/>
    <property type="match status" value="1"/>
</dbReference>
<evidence type="ECO:0000313" key="5">
    <source>
        <dbReference type="EMBL" id="AUQ43956.1"/>
    </source>
</evidence>
<protein>
    <submittedName>
        <fullName evidence="5">Patatin-like phospholipase-like protein</fullName>
    </submittedName>
</protein>
<sequence length="584" mass="67500">MKSIYLLVILCFVISCLAYRDDDLQQNMYNDENDDDDDEDISNSFNENDDADDIDDENIKYYYDNDESETMSDDEIVYKNKKKYTSGYNKNVNTEPFKLSNRHYNHLVFEGGGSRAIAYIGALKALKSLQYYRNGRYLFEKIGGTSSGCFMSFIVALDIDPLKIEALIHRIDIFTKSLNFDIDLLNSKVTSDTTANWFKSLINSYKLIMRATKLVDLWQNNESPGLSSEEKFTQFIHEHILPLSPYARQFKKHKIITFYDIYKFSQHKLACFATRLTDRKLVEFSVMRTPKENVFKAMYASMTIPGIFKPLDDGYGNPLIDGSFINNFPITMNDSPTHFSNDTLGFSLMSRPKSKTVKSTNSNEQNSNMDDDDDIDENMILVDDMLNVKHDGIDSSTSNSRKYRSNNLAGGGYTNKKLKTKNVNVNFNTDACHNDDCSGNDRVNTFDQSTDNHVSSENIRHIHDDDVDPDNYNDHVSTRNKRRKSNKRHETKYDSSTTIQVHDPNISFKFKKLDTFEYATMMHALLLSRNINENLQNPENQARIIYLSSPLKTLDFNIETRQISDAITRAYIRTRDFLHAKQRY</sequence>
<proteinExistence type="predicted"/>
<dbReference type="SUPFAM" id="SSF52151">
    <property type="entry name" value="FabD/lysophospholipase-like"/>
    <property type="match status" value="1"/>
</dbReference>
<reference evidence="5" key="1">
    <citation type="journal article" date="2021" name="Virus">
        <title>The discovery, distribution and diversity of DNA viruses associated with Drosophila melanogaster in Europe.</title>
        <authorList>
            <person name="Wallace M.A."/>
            <person name="Coffman K.A."/>
            <person name="Gilbert C."/>
            <person name="Ravindran S."/>
            <person name="Albery G.F."/>
            <person name="Abbott J."/>
            <person name="Argyridou E."/>
            <person name="Bellosta P."/>
            <person name="Betancourt A.J."/>
            <person name="Colinet H."/>
            <person name="Eric K."/>
            <person name="Glaser-Schmitt A."/>
            <person name="Grath S."/>
            <person name="Jelic M."/>
            <person name="Kankare M."/>
            <person name="Kozeretska I."/>
            <person name="Loeschcke V."/>
            <person name="Montchamp-Moreau C."/>
            <person name="Ometto L."/>
            <person name="Onder B.S."/>
            <person name="Orengo D.J."/>
            <person name="Parsch J."/>
            <person name="Pascual M."/>
            <person name="Patenkovic A."/>
            <person name="Puerma E."/>
            <person name="Ritchie M.G."/>
            <person name="Rota-Stabelli O."/>
            <person name="Schou M.F."/>
            <person name="Serga S.V."/>
            <person name="Stamenkovic-Radak M."/>
            <person name="Tanaskovic M."/>
            <person name="Veselinovic M.S."/>
            <person name="Vieira J."/>
            <person name="Vieira C.P."/>
            <person name="Kapun M."/>
            <person name="Flatt T."/>
            <person name="Gonzalez J."/>
            <person name="Staubach F."/>
            <person name="Obbard D.J."/>
        </authorList>
    </citation>
    <scope>NUCLEOTIDE SEQUENCE</scope>
    <source>
        <strain evidence="5">SRR3939042_Esparto_2012</strain>
    </source>
</reference>
<dbReference type="EMBL" id="KY608910">
    <property type="protein sequence ID" value="AUQ43956.1"/>
    <property type="molecule type" value="Genomic_DNA"/>
</dbReference>
<feature type="region of interest" description="Disordered" evidence="3">
    <location>
        <begin position="391"/>
        <end position="412"/>
    </location>
</feature>
<accession>A0A2I7G2V8</accession>
<dbReference type="GO" id="GO:0016787">
    <property type="term" value="F:hydrolase activity"/>
    <property type="evidence" value="ECO:0007669"/>
    <property type="project" value="UniProtKB-UniRule"/>
</dbReference>
<feature type="region of interest" description="Disordered" evidence="3">
    <location>
        <begin position="352"/>
        <end position="374"/>
    </location>
</feature>
<keyword evidence="2" id="KW-0442">Lipid degradation</keyword>
<feature type="domain" description="PNPLA" evidence="4">
    <location>
        <begin position="107"/>
        <end position="334"/>
    </location>
</feature>
<dbReference type="PROSITE" id="PS51257">
    <property type="entry name" value="PROKAR_LIPOPROTEIN"/>
    <property type="match status" value="1"/>
</dbReference>
<keyword evidence="1 2" id="KW-0443">Lipid metabolism</keyword>
<evidence type="ECO:0000256" key="2">
    <source>
        <dbReference type="PROSITE-ProRule" id="PRU01161"/>
    </source>
</evidence>